<dbReference type="AlphaFoldDB" id="A0A9J6NY37"/>
<keyword evidence="6" id="KW-0408">Iron</keyword>
<organism evidence="9 10">
    <name type="scientific">Oceanirhabdus seepicola</name>
    <dbReference type="NCBI Taxonomy" id="2828781"/>
    <lineage>
        <taxon>Bacteria</taxon>
        <taxon>Bacillati</taxon>
        <taxon>Bacillota</taxon>
        <taxon>Clostridia</taxon>
        <taxon>Eubacteriales</taxon>
        <taxon>Clostridiaceae</taxon>
        <taxon>Oceanirhabdus</taxon>
    </lineage>
</organism>
<dbReference type="GO" id="GO:0050311">
    <property type="term" value="F:sulfite reductase (ferredoxin) activity"/>
    <property type="evidence" value="ECO:0007669"/>
    <property type="project" value="TreeGrafter"/>
</dbReference>
<dbReference type="GO" id="GO:0016002">
    <property type="term" value="F:sulfite reductase activity"/>
    <property type="evidence" value="ECO:0007669"/>
    <property type="project" value="TreeGrafter"/>
</dbReference>
<protein>
    <submittedName>
        <fullName evidence="9">4Fe-4S binding protein</fullName>
    </submittedName>
</protein>
<dbReference type="SUPFAM" id="SSF54862">
    <property type="entry name" value="4Fe-4S ferredoxins"/>
    <property type="match status" value="1"/>
</dbReference>
<dbReference type="Gene3D" id="3.30.70.3340">
    <property type="match status" value="1"/>
</dbReference>
<comment type="caution">
    <text evidence="9">The sequence shown here is derived from an EMBL/GenBank/DDBJ whole genome shotgun (WGS) entry which is preliminary data.</text>
</comment>
<dbReference type="GO" id="GO:0051539">
    <property type="term" value="F:4 iron, 4 sulfur cluster binding"/>
    <property type="evidence" value="ECO:0007669"/>
    <property type="project" value="UniProtKB-KW"/>
</dbReference>
<dbReference type="SUPFAM" id="SSF56014">
    <property type="entry name" value="Nitrite and sulphite reductase 4Fe-4S domain-like"/>
    <property type="match status" value="1"/>
</dbReference>
<proteinExistence type="inferred from homology"/>
<accession>A0A9J6NY37</accession>
<keyword evidence="10" id="KW-1185">Reference proteome</keyword>
<evidence type="ECO:0000256" key="7">
    <source>
        <dbReference type="ARBA" id="ARBA00023014"/>
    </source>
</evidence>
<dbReference type="GO" id="GO:0009337">
    <property type="term" value="C:sulfite reductase complex (NADPH)"/>
    <property type="evidence" value="ECO:0007669"/>
    <property type="project" value="TreeGrafter"/>
</dbReference>
<dbReference type="PROSITE" id="PS00198">
    <property type="entry name" value="4FE4S_FER_1"/>
    <property type="match status" value="1"/>
</dbReference>
<dbReference type="InterPro" id="IPR005117">
    <property type="entry name" value="NiRdtase/SiRdtase_haem-b_fer"/>
</dbReference>
<evidence type="ECO:0000256" key="3">
    <source>
        <dbReference type="ARBA" id="ARBA00022617"/>
    </source>
</evidence>
<dbReference type="GO" id="GO:0046872">
    <property type="term" value="F:metal ion binding"/>
    <property type="evidence" value="ECO:0007669"/>
    <property type="project" value="UniProtKB-KW"/>
</dbReference>
<dbReference type="PANTHER" id="PTHR11493">
    <property type="entry name" value="SULFITE REDUCTASE [NADPH] SUBUNIT BETA-RELATED"/>
    <property type="match status" value="1"/>
</dbReference>
<keyword evidence="2" id="KW-0004">4Fe-4S</keyword>
<dbReference type="InterPro" id="IPR006066">
    <property type="entry name" value="NO2/SO3_Rdtase_FeS/sirohaem_BS"/>
</dbReference>
<dbReference type="InterPro" id="IPR006067">
    <property type="entry name" value="NO2/SO3_Rdtase_4Fe4S_dom"/>
</dbReference>
<evidence type="ECO:0000259" key="8">
    <source>
        <dbReference type="PROSITE" id="PS51379"/>
    </source>
</evidence>
<feature type="domain" description="4Fe-4S ferredoxin-type" evidence="8">
    <location>
        <begin position="159"/>
        <end position="187"/>
    </location>
</feature>
<sequence>MISMNKEEISQLKSEGFIPIKNGLFSVRIISDAGVFSAKKMNFVNEIAQKFGNGTISFTTRLCIEIPMIKPEDIDSVKKAINEAGLINGGTGKKVRPVVACKGTVCSHGLFDTQGIANKIKDEFFMKQTLPSKFKIGLVGCPNNCAKASLNDLGFVGQAYVSFDEETCISCGKCISVCKAKALSMENKKLNFDKDQCVNCGECSIVCPFDAMTVIKKGMSIYIGGRFGRNYRIGDELDDLYSPEDALKITEKVIDYYKTNAEQGERFASMIERIGIKKVKNEIL</sequence>
<dbReference type="GO" id="GO:0000103">
    <property type="term" value="P:sulfate assimilation"/>
    <property type="evidence" value="ECO:0007669"/>
    <property type="project" value="TreeGrafter"/>
</dbReference>
<evidence type="ECO:0000313" key="10">
    <source>
        <dbReference type="Proteomes" id="UP001056429"/>
    </source>
</evidence>
<dbReference type="InterPro" id="IPR017896">
    <property type="entry name" value="4Fe4S_Fe-S-bd"/>
</dbReference>
<dbReference type="Pfam" id="PF00037">
    <property type="entry name" value="Fer4"/>
    <property type="match status" value="2"/>
</dbReference>
<dbReference type="Proteomes" id="UP001056429">
    <property type="component" value="Unassembled WGS sequence"/>
</dbReference>
<dbReference type="PROSITE" id="PS00365">
    <property type="entry name" value="NIR_SIR"/>
    <property type="match status" value="1"/>
</dbReference>
<reference evidence="9" key="2">
    <citation type="submission" date="2021-04" db="EMBL/GenBank/DDBJ databases">
        <authorList>
            <person name="Dong X."/>
        </authorList>
    </citation>
    <scope>NUCLEOTIDE SEQUENCE</scope>
    <source>
        <strain evidence="9">ZWT</strain>
    </source>
</reference>
<evidence type="ECO:0000256" key="2">
    <source>
        <dbReference type="ARBA" id="ARBA00022485"/>
    </source>
</evidence>
<comment type="similarity">
    <text evidence="1">Belongs to the nitrite and sulfite reductase 4Fe-4S domain family.</text>
</comment>
<dbReference type="PROSITE" id="PS51379">
    <property type="entry name" value="4FE4S_FER_2"/>
    <property type="match status" value="2"/>
</dbReference>
<reference evidence="9" key="1">
    <citation type="journal article" date="2021" name="mSystems">
        <title>Bacteria and Archaea Synergistically Convert Glycine Betaine to Biogenic Methane in the Formosa Cold Seep of the South China Sea.</title>
        <authorList>
            <person name="Li L."/>
            <person name="Zhang W."/>
            <person name="Zhang S."/>
            <person name="Song L."/>
            <person name="Sun Q."/>
            <person name="Zhang H."/>
            <person name="Xiang H."/>
            <person name="Dong X."/>
        </authorList>
    </citation>
    <scope>NUCLEOTIDE SEQUENCE</scope>
    <source>
        <strain evidence="9">ZWT</strain>
    </source>
</reference>
<evidence type="ECO:0000256" key="5">
    <source>
        <dbReference type="ARBA" id="ARBA00023002"/>
    </source>
</evidence>
<dbReference type="InterPro" id="IPR017900">
    <property type="entry name" value="4Fe4S_Fe_S_CS"/>
</dbReference>
<dbReference type="GO" id="GO:0020037">
    <property type="term" value="F:heme binding"/>
    <property type="evidence" value="ECO:0007669"/>
    <property type="project" value="InterPro"/>
</dbReference>
<gene>
    <name evidence="9" type="ORF">KDK92_06735</name>
</gene>
<evidence type="ECO:0000256" key="4">
    <source>
        <dbReference type="ARBA" id="ARBA00022723"/>
    </source>
</evidence>
<dbReference type="Pfam" id="PF03460">
    <property type="entry name" value="NIR_SIR_ferr"/>
    <property type="match status" value="1"/>
</dbReference>
<evidence type="ECO:0000313" key="9">
    <source>
        <dbReference type="EMBL" id="MCM1989431.1"/>
    </source>
</evidence>
<dbReference type="Gene3D" id="3.30.413.10">
    <property type="entry name" value="Sulfite Reductase Hemoprotein, domain 1"/>
    <property type="match status" value="1"/>
</dbReference>
<feature type="domain" description="4Fe-4S ferredoxin-type" evidence="8">
    <location>
        <begin position="188"/>
        <end position="217"/>
    </location>
</feature>
<dbReference type="SUPFAM" id="SSF55124">
    <property type="entry name" value="Nitrite/Sulfite reductase N-terminal domain-like"/>
    <property type="match status" value="1"/>
</dbReference>
<keyword evidence="5" id="KW-0560">Oxidoreductase</keyword>
<evidence type="ECO:0000256" key="1">
    <source>
        <dbReference type="ARBA" id="ARBA00010429"/>
    </source>
</evidence>
<keyword evidence="4" id="KW-0479">Metal-binding</keyword>
<dbReference type="EMBL" id="JAGSOJ010000001">
    <property type="protein sequence ID" value="MCM1989431.1"/>
    <property type="molecule type" value="Genomic_DNA"/>
</dbReference>
<dbReference type="InterPro" id="IPR045169">
    <property type="entry name" value="NO2/SO3_Rdtase_4Fe4S_prot"/>
</dbReference>
<dbReference type="PANTHER" id="PTHR11493:SF54">
    <property type="entry name" value="ANAEROBIC SULFITE REDUCTASE SUBUNIT C"/>
    <property type="match status" value="1"/>
</dbReference>
<dbReference type="InterPro" id="IPR045854">
    <property type="entry name" value="NO2/SO3_Rdtase_4Fe4S_sf"/>
</dbReference>
<keyword evidence="7" id="KW-0411">Iron-sulfur</keyword>
<dbReference type="Gene3D" id="3.30.70.20">
    <property type="match status" value="1"/>
</dbReference>
<dbReference type="InterPro" id="IPR036136">
    <property type="entry name" value="Nit/Sulf_reduc_fer-like_dom_sf"/>
</dbReference>
<name>A0A9J6NY37_9CLOT</name>
<evidence type="ECO:0000256" key="6">
    <source>
        <dbReference type="ARBA" id="ARBA00023004"/>
    </source>
</evidence>
<keyword evidence="3" id="KW-0349">Heme</keyword>
<dbReference type="Pfam" id="PF01077">
    <property type="entry name" value="NIR_SIR"/>
    <property type="match status" value="1"/>
</dbReference>